<feature type="transmembrane region" description="Helical" evidence="5">
    <location>
        <begin position="7"/>
        <end position="24"/>
    </location>
</feature>
<feature type="transmembrane region" description="Helical" evidence="5">
    <location>
        <begin position="138"/>
        <end position="156"/>
    </location>
</feature>
<dbReference type="RefSeq" id="WP_202006682.1">
    <property type="nucleotide sequence ID" value="NZ_JAERRB010000001.1"/>
</dbReference>
<evidence type="ECO:0000256" key="5">
    <source>
        <dbReference type="SAM" id="Phobius"/>
    </source>
</evidence>
<dbReference type="SUPFAM" id="SSF52047">
    <property type="entry name" value="RNI-like"/>
    <property type="match status" value="1"/>
</dbReference>
<keyword evidence="1 4" id="KW-0349">Heme</keyword>
<keyword evidence="5" id="KW-0812">Transmembrane</keyword>
<feature type="transmembrane region" description="Helical" evidence="5">
    <location>
        <begin position="74"/>
        <end position="101"/>
    </location>
</feature>
<evidence type="ECO:0000259" key="6">
    <source>
        <dbReference type="PROSITE" id="PS51007"/>
    </source>
</evidence>
<reference evidence="7 8" key="1">
    <citation type="submission" date="2021-01" db="EMBL/GenBank/DDBJ databases">
        <title>Chryseolinea sp. Jin1 Genome sequencing and assembly.</title>
        <authorList>
            <person name="Kim I."/>
        </authorList>
    </citation>
    <scope>NUCLEOTIDE SEQUENCE [LARGE SCALE GENOMIC DNA]</scope>
    <source>
        <strain evidence="7 8">Jin1</strain>
    </source>
</reference>
<evidence type="ECO:0000256" key="2">
    <source>
        <dbReference type="ARBA" id="ARBA00022723"/>
    </source>
</evidence>
<proteinExistence type="predicted"/>
<dbReference type="InterPro" id="IPR011429">
    <property type="entry name" value="Cyt_c_Planctomycete-type"/>
</dbReference>
<dbReference type="InterPro" id="IPR009056">
    <property type="entry name" value="Cyt_c-like_dom"/>
</dbReference>
<dbReference type="PANTHER" id="PTHR35889">
    <property type="entry name" value="CYCLOINULO-OLIGOSACCHARIDE FRUCTANOTRANSFERASE-RELATED"/>
    <property type="match status" value="1"/>
</dbReference>
<evidence type="ECO:0000256" key="1">
    <source>
        <dbReference type="ARBA" id="ARBA00022617"/>
    </source>
</evidence>
<dbReference type="InterPro" id="IPR032675">
    <property type="entry name" value="LRR_dom_sf"/>
</dbReference>
<protein>
    <submittedName>
        <fullName evidence="7">Chitobiase/beta-hexosaminidase C-terminal domain-containing protein</fullName>
    </submittedName>
</protein>
<evidence type="ECO:0000313" key="7">
    <source>
        <dbReference type="EMBL" id="MBL0739709.1"/>
    </source>
</evidence>
<accession>A0ABS1KJR7</accession>
<organism evidence="7 8">
    <name type="scientific">Chryseolinea lacunae</name>
    <dbReference type="NCBI Taxonomy" id="2801331"/>
    <lineage>
        <taxon>Bacteria</taxon>
        <taxon>Pseudomonadati</taxon>
        <taxon>Bacteroidota</taxon>
        <taxon>Cytophagia</taxon>
        <taxon>Cytophagales</taxon>
        <taxon>Fulvivirgaceae</taxon>
        <taxon>Chryseolinea</taxon>
    </lineage>
</organism>
<gene>
    <name evidence="7" type="ORF">JI741_00705</name>
</gene>
<keyword evidence="5" id="KW-1133">Transmembrane helix</keyword>
<keyword evidence="8" id="KW-1185">Reference proteome</keyword>
<keyword evidence="5" id="KW-0472">Membrane</keyword>
<keyword evidence="3 4" id="KW-0408">Iron</keyword>
<dbReference type="PROSITE" id="PS51007">
    <property type="entry name" value="CYTC"/>
    <property type="match status" value="1"/>
</dbReference>
<evidence type="ECO:0000256" key="4">
    <source>
        <dbReference type="PROSITE-ProRule" id="PRU00433"/>
    </source>
</evidence>
<dbReference type="PANTHER" id="PTHR35889:SF3">
    <property type="entry name" value="F-BOX DOMAIN-CONTAINING PROTEIN"/>
    <property type="match status" value="1"/>
</dbReference>
<dbReference type="Gene3D" id="3.80.10.10">
    <property type="entry name" value="Ribonuclease Inhibitor"/>
    <property type="match status" value="1"/>
</dbReference>
<comment type="caution">
    <text evidence="7">The sequence shown here is derived from an EMBL/GenBank/DDBJ whole genome shotgun (WGS) entry which is preliminary data.</text>
</comment>
<evidence type="ECO:0000256" key="3">
    <source>
        <dbReference type="ARBA" id="ARBA00023004"/>
    </source>
</evidence>
<sequence length="717" mass="79184">MEKLLRIALHTIFCIQILLVFLLLVESKVQLPPWLQVAGRMHPMVLHIPIGILLFMVLLMLVQRTLDTTASLSLTTVIRIGLVVTSLSASFTALFGFFLSLQGDYGSTVLTQHKVSGVVFSFLCYFMALFYDWQKQKAVFFGAGAAAVFFMLAAGHTGSVLTHGENFVMAPVTSTNKEPLTADNASFYHFAVEPVLEKKCFSCHNDSKAKGGLIMTSADKFKAGGKNGEAWIAGNPDESRMIKALYLPLSADEHMPPDGKPQLTTPEIALLKAWIKTGASFDMKVADYKPTDSVKFIAAAFTPAQTTSEVKTEYTFKAASEDVVAKMNTPFRSVFPLYQGSPALQADFFVKKAYEVKSLEELKTVADQLVVVNLSRMPVTDKEVSLLATFKNLERLNLNFSALEGKTLAALKDLKKLKLLSLSGTNIHAKDLEPALAAPALKEVYVWNTPITEAEVADMAKAHPAIVFVRNSFHDNSILRLSKPALENDGVTKRDEKVVLKHTMPGVTIRYALDGTSPDSVSGILYKEPLDATETFVIKARACKDTWYCSELYETTVFVEGIKPTNTTLLTAPDPQYPGEGAQSLTDHRKGLADVLKEPSWLGYRERAFSATFTFANDKPHRMVISYGRNLGAYAFPPAEVEVWAGQDEKSIKHITTLKLEQPQGYDANKVAPLTIPLSTEAYPFYKIVAKPVPKLPTWHSGKGDKGWVFIDEVFFY</sequence>
<keyword evidence="2 4" id="KW-0479">Metal-binding</keyword>
<feature type="transmembrane region" description="Helical" evidence="5">
    <location>
        <begin position="44"/>
        <end position="62"/>
    </location>
</feature>
<dbReference type="InterPro" id="IPR036909">
    <property type="entry name" value="Cyt_c-like_dom_sf"/>
</dbReference>
<name>A0ABS1KJR7_9BACT</name>
<dbReference type="Pfam" id="PF13290">
    <property type="entry name" value="CHB_HEX_C_1"/>
    <property type="match status" value="1"/>
</dbReference>
<dbReference type="InterPro" id="IPR059177">
    <property type="entry name" value="GH29D-like_dom"/>
</dbReference>
<dbReference type="EMBL" id="JAERRB010000001">
    <property type="protein sequence ID" value="MBL0739709.1"/>
    <property type="molecule type" value="Genomic_DNA"/>
</dbReference>
<feature type="domain" description="Cytochrome c" evidence="6">
    <location>
        <begin position="179"/>
        <end position="279"/>
    </location>
</feature>
<dbReference type="SUPFAM" id="SSF46626">
    <property type="entry name" value="Cytochrome c"/>
    <property type="match status" value="1"/>
</dbReference>
<dbReference type="Pfam" id="PF07635">
    <property type="entry name" value="PSCyt1"/>
    <property type="match status" value="1"/>
</dbReference>
<evidence type="ECO:0000313" key="8">
    <source>
        <dbReference type="Proteomes" id="UP000613030"/>
    </source>
</evidence>
<feature type="transmembrane region" description="Helical" evidence="5">
    <location>
        <begin position="113"/>
        <end position="131"/>
    </location>
</feature>
<dbReference type="Proteomes" id="UP000613030">
    <property type="component" value="Unassembled WGS sequence"/>
</dbReference>